<dbReference type="RefSeq" id="WP_069311625.1">
    <property type="nucleotide sequence ID" value="NZ_MDTU01000001.1"/>
</dbReference>
<proteinExistence type="predicted"/>
<dbReference type="Proteomes" id="UP000094329">
    <property type="component" value="Unassembled WGS sequence"/>
</dbReference>
<dbReference type="InterPro" id="IPR040079">
    <property type="entry name" value="Glutathione_S-Trfase"/>
</dbReference>
<comment type="caution">
    <text evidence="2">The sequence shown here is derived from an EMBL/GenBank/DDBJ whole genome shotgun (WGS) entry which is preliminary data.</text>
</comment>
<name>A0ABX3A012_9GAMM</name>
<sequence length="177" mass="21269">MIVLYHYEPSSTSSQKVRLCLSYKNLVYTSKNINLECAEHLENEYLKVNRHGLLPIIVHNGNKIRESNFINEYLDKVYPEKSLVPKNAVDFNFMQYLCKQQEYLNENCLRYYSYISSNRIELIDNKWLKEHPQLDRRKFLRLVKYGLTKQDLHEIDNYLINELNFINSILEKTLALW</sequence>
<dbReference type="SFLD" id="SFLDS00019">
    <property type="entry name" value="Glutathione_Transferase_(cytos"/>
    <property type="match status" value="1"/>
</dbReference>
<evidence type="ECO:0000313" key="2">
    <source>
        <dbReference type="EMBL" id="ODN41823.1"/>
    </source>
</evidence>
<feature type="domain" description="GST N-terminal" evidence="1">
    <location>
        <begin position="1"/>
        <end position="82"/>
    </location>
</feature>
<accession>A0ABX3A012</accession>
<dbReference type="InterPro" id="IPR050983">
    <property type="entry name" value="GST_Omega/HSP26"/>
</dbReference>
<dbReference type="Pfam" id="PF13417">
    <property type="entry name" value="GST_N_3"/>
    <property type="match status" value="1"/>
</dbReference>
<evidence type="ECO:0000259" key="1">
    <source>
        <dbReference type="PROSITE" id="PS50404"/>
    </source>
</evidence>
<dbReference type="PANTHER" id="PTHR43968:SF6">
    <property type="entry name" value="GLUTATHIONE S-TRANSFERASE OMEGA"/>
    <property type="match status" value="1"/>
</dbReference>
<dbReference type="InterPro" id="IPR004045">
    <property type="entry name" value="Glutathione_S-Trfase_N"/>
</dbReference>
<dbReference type="PROSITE" id="PS50404">
    <property type="entry name" value="GST_NTER"/>
    <property type="match status" value="1"/>
</dbReference>
<reference evidence="2 3" key="1">
    <citation type="submission" date="2016-08" db="EMBL/GenBank/DDBJ databases">
        <title>Draft genome sequence of Candidatus Piscirickettsia litoralis, from seawater.</title>
        <authorList>
            <person name="Wan X."/>
            <person name="Lee A.J."/>
            <person name="Hou S."/>
            <person name="Donachie S.P."/>
        </authorList>
    </citation>
    <scope>NUCLEOTIDE SEQUENCE [LARGE SCALE GENOMIC DNA]</scope>
    <source>
        <strain evidence="2 3">Y2</strain>
    </source>
</reference>
<organism evidence="2 3">
    <name type="scientific">Piscirickettsia litoralis</name>
    <dbReference type="NCBI Taxonomy" id="1891921"/>
    <lineage>
        <taxon>Bacteria</taxon>
        <taxon>Pseudomonadati</taxon>
        <taxon>Pseudomonadota</taxon>
        <taxon>Gammaproteobacteria</taxon>
        <taxon>Thiotrichales</taxon>
        <taxon>Piscirickettsiaceae</taxon>
        <taxon>Piscirickettsia</taxon>
    </lineage>
</organism>
<keyword evidence="3" id="KW-1185">Reference proteome</keyword>
<protein>
    <recommendedName>
        <fullName evidence="1">GST N-terminal domain-containing protein</fullName>
    </recommendedName>
</protein>
<dbReference type="CDD" id="cd00570">
    <property type="entry name" value="GST_N_family"/>
    <property type="match status" value="1"/>
</dbReference>
<dbReference type="InterPro" id="IPR036249">
    <property type="entry name" value="Thioredoxin-like_sf"/>
</dbReference>
<gene>
    <name evidence="2" type="ORF">BGC07_01065</name>
</gene>
<dbReference type="EMBL" id="MDTU01000001">
    <property type="protein sequence ID" value="ODN41823.1"/>
    <property type="molecule type" value="Genomic_DNA"/>
</dbReference>
<dbReference type="Gene3D" id="3.40.30.10">
    <property type="entry name" value="Glutaredoxin"/>
    <property type="match status" value="1"/>
</dbReference>
<dbReference type="PANTHER" id="PTHR43968">
    <property type="match status" value="1"/>
</dbReference>
<dbReference type="SUPFAM" id="SSF52833">
    <property type="entry name" value="Thioredoxin-like"/>
    <property type="match status" value="1"/>
</dbReference>
<evidence type="ECO:0000313" key="3">
    <source>
        <dbReference type="Proteomes" id="UP000094329"/>
    </source>
</evidence>